<keyword evidence="4" id="KW-1185">Reference proteome</keyword>
<dbReference type="PANTHER" id="PTHR43201:SF8">
    <property type="entry name" value="ACYL-COA SYNTHETASE FAMILY MEMBER 3"/>
    <property type="match status" value="1"/>
</dbReference>
<feature type="domain" description="AMP-dependent synthetase/ligase" evidence="2">
    <location>
        <begin position="10"/>
        <end position="356"/>
    </location>
</feature>
<evidence type="ECO:0000259" key="2">
    <source>
        <dbReference type="Pfam" id="PF00501"/>
    </source>
</evidence>
<protein>
    <submittedName>
        <fullName evidence="3">AMP-binding protein</fullName>
    </submittedName>
</protein>
<dbReference type="SUPFAM" id="SSF56801">
    <property type="entry name" value="Acetyl-CoA synthetase-like"/>
    <property type="match status" value="1"/>
</dbReference>
<reference evidence="3 4" key="1">
    <citation type="submission" date="2019-11" db="EMBL/GenBank/DDBJ databases">
        <title>Draft genome of Amycolatopsis RM579.</title>
        <authorList>
            <person name="Duangmal K."/>
            <person name="Mingma R."/>
        </authorList>
    </citation>
    <scope>NUCLEOTIDE SEQUENCE [LARGE SCALE GENOMIC DNA]</scope>
    <source>
        <strain evidence="3 4">RM579</strain>
    </source>
</reference>
<accession>A0A6N7Z0X4</accession>
<organism evidence="3 4">
    <name type="scientific">Amycolatopsis pithecellobii</name>
    <dbReference type="NCBI Taxonomy" id="664692"/>
    <lineage>
        <taxon>Bacteria</taxon>
        <taxon>Bacillati</taxon>
        <taxon>Actinomycetota</taxon>
        <taxon>Actinomycetes</taxon>
        <taxon>Pseudonocardiales</taxon>
        <taxon>Pseudonocardiaceae</taxon>
        <taxon>Amycolatopsis</taxon>
    </lineage>
</organism>
<sequence>MRTVRDSLFAAQYQDRVLVEQLAEDGTVAETVTYGQVRAWSDHIRNALANRSTAPGAVVGLIAGNTPAWVAADLALLLGHFVEVPVPLAFSAEQAASLLGEAEICLADEAGARKLAEWGLAGAGTIVPIEGLAENGPAPRLPDEPAGDRIVKIIHTSGTTGVPKGVKIRRDALDILVGSLDSVTPEGTFDRYLSLVPLSLLIEQVAAIYLPMRAGGRVVLMPDSTPLLGTAGSRAGDVVSWLSTARPSATVLPPAAVSALSKAVSEGDLDGVLSGTRPFLMAGGAPVNDEELHRLDAAGLRVHEGYGLSENSSVVAWNTPDDWRPGTVGKPLPHCTVRLSAAGELLVKSPTLFAGYTVEDPTSRPVDADGWLHTGDRAEIDADGFVRILGRLKNVIITSHGRNVSPEWVEGRLRGCPGVLDAVVFGDGLEHLVAVLVTHPDAEPDEEELRRQAHAFAARQLSEVDRPERIIVVPDGKAFRARYFTVTGRPRREQIFKELVPS</sequence>
<dbReference type="PANTHER" id="PTHR43201">
    <property type="entry name" value="ACYL-COA SYNTHETASE"/>
    <property type="match status" value="1"/>
</dbReference>
<gene>
    <name evidence="3" type="ORF">GKO32_28835</name>
</gene>
<dbReference type="GO" id="GO:0031956">
    <property type="term" value="F:medium-chain fatty acid-CoA ligase activity"/>
    <property type="evidence" value="ECO:0007669"/>
    <property type="project" value="TreeGrafter"/>
</dbReference>
<dbReference type="GO" id="GO:0006631">
    <property type="term" value="P:fatty acid metabolic process"/>
    <property type="evidence" value="ECO:0007669"/>
    <property type="project" value="TreeGrafter"/>
</dbReference>
<name>A0A6N7Z0X4_9PSEU</name>
<dbReference type="AlphaFoldDB" id="A0A6N7Z0X4"/>
<comment type="similarity">
    <text evidence="1">Belongs to the ATP-dependent AMP-binding enzyme family.</text>
</comment>
<comment type="caution">
    <text evidence="3">The sequence shown here is derived from an EMBL/GenBank/DDBJ whole genome shotgun (WGS) entry which is preliminary data.</text>
</comment>
<dbReference type="Pfam" id="PF23562">
    <property type="entry name" value="AMP-binding_C_3"/>
    <property type="match status" value="1"/>
</dbReference>
<proteinExistence type="inferred from homology"/>
<evidence type="ECO:0000313" key="3">
    <source>
        <dbReference type="EMBL" id="MTD57958.1"/>
    </source>
</evidence>
<dbReference type="Gene3D" id="3.40.50.12780">
    <property type="entry name" value="N-terminal domain of ligase-like"/>
    <property type="match status" value="1"/>
</dbReference>
<dbReference type="RefSeq" id="WP_154760066.1">
    <property type="nucleotide sequence ID" value="NZ_WMBA01000057.1"/>
</dbReference>
<dbReference type="InterPro" id="IPR045851">
    <property type="entry name" value="AMP-bd_C_sf"/>
</dbReference>
<evidence type="ECO:0000256" key="1">
    <source>
        <dbReference type="ARBA" id="ARBA00006432"/>
    </source>
</evidence>
<dbReference type="InterPro" id="IPR000873">
    <property type="entry name" value="AMP-dep_synth/lig_dom"/>
</dbReference>
<dbReference type="Gene3D" id="3.30.300.30">
    <property type="match status" value="1"/>
</dbReference>
<evidence type="ECO:0000313" key="4">
    <source>
        <dbReference type="Proteomes" id="UP000440096"/>
    </source>
</evidence>
<dbReference type="Pfam" id="PF00501">
    <property type="entry name" value="AMP-binding"/>
    <property type="match status" value="1"/>
</dbReference>
<dbReference type="InterPro" id="IPR020845">
    <property type="entry name" value="AMP-binding_CS"/>
</dbReference>
<dbReference type="InterPro" id="IPR042099">
    <property type="entry name" value="ANL_N_sf"/>
</dbReference>
<dbReference type="OrthoDB" id="9803968at2"/>
<dbReference type="Proteomes" id="UP000440096">
    <property type="component" value="Unassembled WGS sequence"/>
</dbReference>
<dbReference type="EMBL" id="WMBA01000057">
    <property type="protein sequence ID" value="MTD57958.1"/>
    <property type="molecule type" value="Genomic_DNA"/>
</dbReference>
<dbReference type="PROSITE" id="PS00455">
    <property type="entry name" value="AMP_BINDING"/>
    <property type="match status" value="1"/>
</dbReference>